<evidence type="ECO:0000313" key="2">
    <source>
        <dbReference type="Proteomes" id="UP000765509"/>
    </source>
</evidence>
<dbReference type="Proteomes" id="UP000765509">
    <property type="component" value="Unassembled WGS sequence"/>
</dbReference>
<organism evidence="1 2">
    <name type="scientific">Austropuccinia psidii MF-1</name>
    <dbReference type="NCBI Taxonomy" id="1389203"/>
    <lineage>
        <taxon>Eukaryota</taxon>
        <taxon>Fungi</taxon>
        <taxon>Dikarya</taxon>
        <taxon>Basidiomycota</taxon>
        <taxon>Pucciniomycotina</taxon>
        <taxon>Pucciniomycetes</taxon>
        <taxon>Pucciniales</taxon>
        <taxon>Sphaerophragmiaceae</taxon>
        <taxon>Austropuccinia</taxon>
    </lineage>
</organism>
<comment type="caution">
    <text evidence="1">The sequence shown here is derived from an EMBL/GenBank/DDBJ whole genome shotgun (WGS) entry which is preliminary data.</text>
</comment>
<keyword evidence="2" id="KW-1185">Reference proteome</keyword>
<protein>
    <recommendedName>
        <fullName evidence="3">Retrotransposon Copia-like N-terminal domain-containing protein</fullName>
    </recommendedName>
</protein>
<accession>A0A9Q3EVC2</accession>
<dbReference type="EMBL" id="AVOT02032824">
    <property type="protein sequence ID" value="MBW0526657.1"/>
    <property type="molecule type" value="Genomic_DNA"/>
</dbReference>
<name>A0A9Q3EVC2_9BASI</name>
<proteinExistence type="predicted"/>
<dbReference type="AlphaFoldDB" id="A0A9Q3EVC2"/>
<evidence type="ECO:0008006" key="3">
    <source>
        <dbReference type="Google" id="ProtNLM"/>
    </source>
</evidence>
<reference evidence="1" key="1">
    <citation type="submission" date="2021-03" db="EMBL/GenBank/DDBJ databases">
        <title>Draft genome sequence of rust myrtle Austropuccinia psidii MF-1, a brazilian biotype.</title>
        <authorList>
            <person name="Quecine M.C."/>
            <person name="Pachon D.M.R."/>
            <person name="Bonatelli M.L."/>
            <person name="Correr F.H."/>
            <person name="Franceschini L.M."/>
            <person name="Leite T.F."/>
            <person name="Margarido G.R.A."/>
            <person name="Almeida C.A."/>
            <person name="Ferrarezi J.A."/>
            <person name="Labate C.A."/>
        </authorList>
    </citation>
    <scope>NUCLEOTIDE SEQUENCE</scope>
    <source>
        <strain evidence="1">MF-1</strain>
    </source>
</reference>
<evidence type="ECO:0000313" key="1">
    <source>
        <dbReference type="EMBL" id="MBW0526657.1"/>
    </source>
</evidence>
<sequence length="112" mass="12673">MPEKLWNNINHLPILDGRNFPLWSILINVELSARGLCEVCSLDLSPTTDPSTISSWKQLNVEAVQLILSRLHPKIIVTVVNANTVKNAKLLWTKIHGKFASQTVTNRGRTWF</sequence>
<gene>
    <name evidence="1" type="ORF">O181_066372</name>
</gene>